<protein>
    <submittedName>
        <fullName evidence="1">Uncharacterized protein</fullName>
    </submittedName>
</protein>
<evidence type="ECO:0000313" key="2">
    <source>
        <dbReference type="Proteomes" id="UP001489004"/>
    </source>
</evidence>
<gene>
    <name evidence="1" type="ORF">WJX72_005846</name>
</gene>
<comment type="caution">
    <text evidence="1">The sequence shown here is derived from an EMBL/GenBank/DDBJ whole genome shotgun (WGS) entry which is preliminary data.</text>
</comment>
<dbReference type="EMBL" id="JALJOR010000002">
    <property type="protein sequence ID" value="KAK9823836.1"/>
    <property type="molecule type" value="Genomic_DNA"/>
</dbReference>
<organism evidence="1 2">
    <name type="scientific">[Myrmecia] bisecta</name>
    <dbReference type="NCBI Taxonomy" id="41462"/>
    <lineage>
        <taxon>Eukaryota</taxon>
        <taxon>Viridiplantae</taxon>
        <taxon>Chlorophyta</taxon>
        <taxon>core chlorophytes</taxon>
        <taxon>Trebouxiophyceae</taxon>
        <taxon>Trebouxiales</taxon>
        <taxon>Trebouxiaceae</taxon>
        <taxon>Myrmecia</taxon>
    </lineage>
</organism>
<evidence type="ECO:0000313" key="1">
    <source>
        <dbReference type="EMBL" id="KAK9823836.1"/>
    </source>
</evidence>
<proteinExistence type="predicted"/>
<dbReference type="Proteomes" id="UP001489004">
    <property type="component" value="Unassembled WGS sequence"/>
</dbReference>
<name>A0AAW1QRT6_9CHLO</name>
<sequence length="175" mass="19496">MGTCTECLPSAGPCRAPELIELEDVIFSSLAASLGDNNRRHGMKKEAAIRMFKPARSCRNNRLAFGSRLQEQSLLAHKELETACLMLLPSMTSSQKPTRVQQARPTPVSVVQRQRQCKALLQDPVTQPQLLQPSKETALSVPRQQHRALKLGHMPSLCNLPTQLLAKQPRQLQLQ</sequence>
<keyword evidence="2" id="KW-1185">Reference proteome</keyword>
<dbReference type="AlphaFoldDB" id="A0AAW1QRT6"/>
<reference evidence="1 2" key="1">
    <citation type="journal article" date="2024" name="Nat. Commun.">
        <title>Phylogenomics reveals the evolutionary origins of lichenization in chlorophyte algae.</title>
        <authorList>
            <person name="Puginier C."/>
            <person name="Libourel C."/>
            <person name="Otte J."/>
            <person name="Skaloud P."/>
            <person name="Haon M."/>
            <person name="Grisel S."/>
            <person name="Petersen M."/>
            <person name="Berrin J.G."/>
            <person name="Delaux P.M."/>
            <person name="Dal Grande F."/>
            <person name="Keller J."/>
        </authorList>
    </citation>
    <scope>NUCLEOTIDE SEQUENCE [LARGE SCALE GENOMIC DNA]</scope>
    <source>
        <strain evidence="1 2">SAG 2043</strain>
    </source>
</reference>
<accession>A0AAW1QRT6</accession>